<dbReference type="EMBL" id="MU006708">
    <property type="protein sequence ID" value="KAF2630114.1"/>
    <property type="molecule type" value="Genomic_DNA"/>
</dbReference>
<proteinExistence type="predicted"/>
<gene>
    <name evidence="1" type="ORF">BU25DRAFT_456520</name>
</gene>
<organism evidence="1 2">
    <name type="scientific">Macroventuria anomochaeta</name>
    <dbReference type="NCBI Taxonomy" id="301207"/>
    <lineage>
        <taxon>Eukaryota</taxon>
        <taxon>Fungi</taxon>
        <taxon>Dikarya</taxon>
        <taxon>Ascomycota</taxon>
        <taxon>Pezizomycotina</taxon>
        <taxon>Dothideomycetes</taxon>
        <taxon>Pleosporomycetidae</taxon>
        <taxon>Pleosporales</taxon>
        <taxon>Pleosporineae</taxon>
        <taxon>Didymellaceae</taxon>
        <taxon>Macroventuria</taxon>
    </lineage>
</organism>
<keyword evidence="2" id="KW-1185">Reference proteome</keyword>
<evidence type="ECO:0000313" key="2">
    <source>
        <dbReference type="Proteomes" id="UP000799754"/>
    </source>
</evidence>
<feature type="non-terminal residue" evidence="1">
    <location>
        <position position="1"/>
    </location>
</feature>
<comment type="caution">
    <text evidence="1">The sequence shown here is derived from an EMBL/GenBank/DDBJ whole genome shotgun (WGS) entry which is preliminary data.</text>
</comment>
<name>A0ACB6SA66_9PLEO</name>
<protein>
    <submittedName>
        <fullName evidence="1">Uncharacterized protein</fullName>
    </submittedName>
</protein>
<evidence type="ECO:0000313" key="1">
    <source>
        <dbReference type="EMBL" id="KAF2630114.1"/>
    </source>
</evidence>
<accession>A0ACB6SA66</accession>
<dbReference type="Proteomes" id="UP000799754">
    <property type="component" value="Unassembled WGS sequence"/>
</dbReference>
<reference evidence="1" key="1">
    <citation type="journal article" date="2020" name="Stud. Mycol.">
        <title>101 Dothideomycetes genomes: a test case for predicting lifestyles and emergence of pathogens.</title>
        <authorList>
            <person name="Haridas S."/>
            <person name="Albert R."/>
            <person name="Binder M."/>
            <person name="Bloem J."/>
            <person name="Labutti K."/>
            <person name="Salamov A."/>
            <person name="Andreopoulos B."/>
            <person name="Baker S."/>
            <person name="Barry K."/>
            <person name="Bills G."/>
            <person name="Bluhm B."/>
            <person name="Cannon C."/>
            <person name="Castanera R."/>
            <person name="Culley D."/>
            <person name="Daum C."/>
            <person name="Ezra D."/>
            <person name="Gonzalez J."/>
            <person name="Henrissat B."/>
            <person name="Kuo A."/>
            <person name="Liang C."/>
            <person name="Lipzen A."/>
            <person name="Lutzoni F."/>
            <person name="Magnuson J."/>
            <person name="Mondo S."/>
            <person name="Nolan M."/>
            <person name="Ohm R."/>
            <person name="Pangilinan J."/>
            <person name="Park H.-J."/>
            <person name="Ramirez L."/>
            <person name="Alfaro M."/>
            <person name="Sun H."/>
            <person name="Tritt A."/>
            <person name="Yoshinaga Y."/>
            <person name="Zwiers L.-H."/>
            <person name="Turgeon B."/>
            <person name="Goodwin S."/>
            <person name="Spatafora J."/>
            <person name="Crous P."/>
            <person name="Grigoriev I."/>
        </authorList>
    </citation>
    <scope>NUCLEOTIDE SEQUENCE</scope>
    <source>
        <strain evidence="1">CBS 525.71</strain>
    </source>
</reference>
<sequence>APPSSGPYTPSSPSNTATDAVPTSGYPISSGYGSASSTGPVGTNTDSVPTSSSPGVSGPSSGGYTAPGTSALPTQGTSSTPGGYPSGSIPVAPSSTLSNVSGTYPAVTSVSSGLVYPGPPPPASTTVIDGTTRITSRLTLISTNYVTAPLPSSNPSTDTATDAVPTSRGTGYLPSGSGYPYPSGSANGTIIAPTPSYIEVPVNMGQTVAIGHSPIAAIVIALAFALFA</sequence>